<dbReference type="PATRIC" id="fig|1121326.3.peg.6061"/>
<evidence type="ECO:0000313" key="7">
    <source>
        <dbReference type="EMBL" id="KZL88706.1"/>
    </source>
</evidence>
<comment type="similarity">
    <text evidence="1 6">Belongs to the peptidase S14 family.</text>
</comment>
<dbReference type="InterPro" id="IPR023562">
    <property type="entry name" value="ClpP/TepA"/>
</dbReference>
<dbReference type="GO" id="GO:0004176">
    <property type="term" value="F:ATP-dependent peptidase activity"/>
    <property type="evidence" value="ECO:0007669"/>
    <property type="project" value="InterPro"/>
</dbReference>
<evidence type="ECO:0000313" key="8">
    <source>
        <dbReference type="Proteomes" id="UP000076603"/>
    </source>
</evidence>
<dbReference type="PANTHER" id="PTHR10381:SF70">
    <property type="entry name" value="ATP-DEPENDENT CLP PROTEASE PROTEOLYTIC SUBUNIT"/>
    <property type="match status" value="1"/>
</dbReference>
<dbReference type="Proteomes" id="UP000076603">
    <property type="component" value="Unassembled WGS sequence"/>
</dbReference>
<keyword evidence="4 7" id="KW-0378">Hydrolase</keyword>
<evidence type="ECO:0000256" key="6">
    <source>
        <dbReference type="RuleBase" id="RU003567"/>
    </source>
</evidence>
<dbReference type="SUPFAM" id="SSF52096">
    <property type="entry name" value="ClpP/crotonase"/>
    <property type="match status" value="1"/>
</dbReference>
<evidence type="ECO:0000256" key="5">
    <source>
        <dbReference type="ARBA" id="ARBA00022825"/>
    </source>
</evidence>
<dbReference type="Pfam" id="PF00574">
    <property type="entry name" value="CLP_protease"/>
    <property type="match status" value="1"/>
</dbReference>
<dbReference type="Gene3D" id="3.90.226.10">
    <property type="entry name" value="2-enoyl-CoA Hydratase, Chain A, domain 1"/>
    <property type="match status" value="1"/>
</dbReference>
<keyword evidence="5" id="KW-0720">Serine protease</keyword>
<dbReference type="AlphaFoldDB" id="A0A161X4B3"/>
<dbReference type="GO" id="GO:0004252">
    <property type="term" value="F:serine-type endopeptidase activity"/>
    <property type="evidence" value="ECO:0007669"/>
    <property type="project" value="InterPro"/>
</dbReference>
<dbReference type="InterPro" id="IPR001907">
    <property type="entry name" value="ClpP"/>
</dbReference>
<keyword evidence="8" id="KW-1185">Reference proteome</keyword>
<name>A0A161X4B3_9CLOT</name>
<gene>
    <name evidence="7" type="primary">clpP_3</name>
    <name evidence="7" type="ORF">CLMAG_59950</name>
</gene>
<reference evidence="7 8" key="1">
    <citation type="submission" date="2016-04" db="EMBL/GenBank/DDBJ databases">
        <title>Genome sequence of Clostridium magnum DSM 2767.</title>
        <authorList>
            <person name="Poehlein A."/>
            <person name="Uhlig R."/>
            <person name="Fischer R."/>
            <person name="Bahl H."/>
            <person name="Daniel R."/>
        </authorList>
    </citation>
    <scope>NUCLEOTIDE SEQUENCE [LARGE SCALE GENOMIC DNA]</scope>
    <source>
        <strain evidence="7 8">DSM 2767</strain>
    </source>
</reference>
<dbReference type="OrthoDB" id="9806592at2"/>
<dbReference type="NCBIfam" id="NF045542">
    <property type="entry name" value="Clp_rel_HeadMat"/>
    <property type="match status" value="1"/>
</dbReference>
<protein>
    <recommendedName>
        <fullName evidence="6">ATP-dependent Clp protease proteolytic subunit</fullName>
    </recommendedName>
</protein>
<keyword evidence="3 7" id="KW-0645">Protease</keyword>
<evidence type="ECO:0000256" key="4">
    <source>
        <dbReference type="ARBA" id="ARBA00022801"/>
    </source>
</evidence>
<accession>A0A161X4B3</accession>
<dbReference type="PANTHER" id="PTHR10381">
    <property type="entry name" value="ATP-DEPENDENT CLP PROTEASE PROTEOLYTIC SUBUNIT"/>
    <property type="match status" value="1"/>
</dbReference>
<comment type="caution">
    <text evidence="7">The sequence shown here is derived from an EMBL/GenBank/DDBJ whole genome shotgun (WGS) entry which is preliminary data.</text>
</comment>
<evidence type="ECO:0000256" key="2">
    <source>
        <dbReference type="ARBA" id="ARBA00022490"/>
    </source>
</evidence>
<dbReference type="InterPro" id="IPR029045">
    <property type="entry name" value="ClpP/crotonase-like_dom_sf"/>
</dbReference>
<organism evidence="7 8">
    <name type="scientific">Clostridium magnum DSM 2767</name>
    <dbReference type="NCBI Taxonomy" id="1121326"/>
    <lineage>
        <taxon>Bacteria</taxon>
        <taxon>Bacillati</taxon>
        <taxon>Bacillota</taxon>
        <taxon>Clostridia</taxon>
        <taxon>Eubacteriales</taxon>
        <taxon>Clostridiaceae</taxon>
        <taxon>Clostridium</taxon>
    </lineage>
</organism>
<evidence type="ECO:0000256" key="3">
    <source>
        <dbReference type="ARBA" id="ARBA00022670"/>
    </source>
</evidence>
<dbReference type="STRING" id="1121326.CLMAG_59950"/>
<proteinExistence type="inferred from homology"/>
<dbReference type="GO" id="GO:0051117">
    <property type="term" value="F:ATPase binding"/>
    <property type="evidence" value="ECO:0007669"/>
    <property type="project" value="TreeGrafter"/>
</dbReference>
<sequence length="368" mass="40557">MKIINIKGRIIGNGSKWIYDWLDIPATCPKDVSSVLQDVNNEDIEIHINSGGGSVYDGYEIYNAIAEYKGNVTIKIVGLAASAASFISQAPNAKCYMSPLAEMMIHNSSTYAEGQHQIMDSTSQMLQVTDATIAKAYTLKSGKSDKEIRALMEAETWLTSEQAKELGLIDGILFESKTEPKQSYKLYNALNLDDDIILSDLEKCKTIDELKNRLTENLDKMFKNASQNQPTVINAVVENKKQEENKMNLEQLKSDHADLYNQIVQDVTAEAVTNERARIKSINDLAMPGLENLINEGIEKGDSAEKVAMNIIKAQKEKGLQHIQDAKQDAINANLNNVSSVAVPEKTDTKQDALNLLVSAAESITGGR</sequence>
<dbReference type="RefSeq" id="WP_066630727.1">
    <property type="nucleotide sequence ID" value="NZ_FQXL01000064.1"/>
</dbReference>
<keyword evidence="2" id="KW-0963">Cytoplasm</keyword>
<evidence type="ECO:0000256" key="1">
    <source>
        <dbReference type="ARBA" id="ARBA00007039"/>
    </source>
</evidence>
<dbReference type="GO" id="GO:0009368">
    <property type="term" value="C:endopeptidase Clp complex"/>
    <property type="evidence" value="ECO:0007669"/>
    <property type="project" value="TreeGrafter"/>
</dbReference>
<dbReference type="GO" id="GO:0006515">
    <property type="term" value="P:protein quality control for misfolded or incompletely synthesized proteins"/>
    <property type="evidence" value="ECO:0007669"/>
    <property type="project" value="TreeGrafter"/>
</dbReference>
<dbReference type="EMBL" id="LWAE01000015">
    <property type="protein sequence ID" value="KZL88706.1"/>
    <property type="molecule type" value="Genomic_DNA"/>
</dbReference>
<dbReference type="CDD" id="cd07016">
    <property type="entry name" value="S14_ClpP_1"/>
    <property type="match status" value="1"/>
</dbReference>
<dbReference type="PRINTS" id="PR00127">
    <property type="entry name" value="CLPPROTEASEP"/>
</dbReference>